<evidence type="ECO:0000256" key="1">
    <source>
        <dbReference type="ARBA" id="ARBA00009013"/>
    </source>
</evidence>
<dbReference type="PANTHER" id="PTHR33495:SF2">
    <property type="entry name" value="ANTI-SIGMA FACTOR ANTAGONIST TM_1081-RELATED"/>
    <property type="match status" value="1"/>
</dbReference>
<dbReference type="NCBIfam" id="TIGR00377">
    <property type="entry name" value="ant_ant_sig"/>
    <property type="match status" value="1"/>
</dbReference>
<dbReference type="InterPro" id="IPR036513">
    <property type="entry name" value="STAS_dom_sf"/>
</dbReference>
<evidence type="ECO:0000256" key="2">
    <source>
        <dbReference type="RuleBase" id="RU003749"/>
    </source>
</evidence>
<dbReference type="AlphaFoldDB" id="A0A1G7AQC1"/>
<reference evidence="4 5" key="1">
    <citation type="submission" date="2016-10" db="EMBL/GenBank/DDBJ databases">
        <authorList>
            <person name="de Groot N.N."/>
        </authorList>
    </citation>
    <scope>NUCLEOTIDE SEQUENCE [LARGE SCALE GENOMIC DNA]</scope>
    <source>
        <strain evidence="4 5">CGMCC 1.6762</strain>
    </source>
</reference>
<feature type="domain" description="STAS" evidence="3">
    <location>
        <begin position="41"/>
        <end position="125"/>
    </location>
</feature>
<organism evidence="4 5">
    <name type="scientific">Bhargavaea beijingensis</name>
    <dbReference type="NCBI Taxonomy" id="426756"/>
    <lineage>
        <taxon>Bacteria</taxon>
        <taxon>Bacillati</taxon>
        <taxon>Bacillota</taxon>
        <taxon>Bacilli</taxon>
        <taxon>Bacillales</taxon>
        <taxon>Caryophanaceae</taxon>
        <taxon>Bhargavaea</taxon>
    </lineage>
</organism>
<dbReference type="PANTHER" id="PTHR33495">
    <property type="entry name" value="ANTI-SIGMA FACTOR ANTAGONIST TM_1081-RELATED-RELATED"/>
    <property type="match status" value="1"/>
</dbReference>
<dbReference type="Gene3D" id="3.30.750.24">
    <property type="entry name" value="STAS domain"/>
    <property type="match status" value="1"/>
</dbReference>
<sequence length="148" mass="16001">MAEICRISTTFVEYKESGKRPLNYEPKGGIHMNQIKLTTGGIVIVRPAGELDHHTADSIKREVSRLIFGGKANAVIWNLGSLQFMDSAGIGLILGRMRDLGAVEGGTVILNPSPTMKKMFELSGLGSHLMEGTEEDAIKRLGGILHGK</sequence>
<dbReference type="PROSITE" id="PS50801">
    <property type="entry name" value="STAS"/>
    <property type="match status" value="1"/>
</dbReference>
<dbReference type="InterPro" id="IPR003658">
    <property type="entry name" value="Anti-sigma_ant"/>
</dbReference>
<dbReference type="EMBL" id="FNAR01000004">
    <property type="protein sequence ID" value="SDE17088.1"/>
    <property type="molecule type" value="Genomic_DNA"/>
</dbReference>
<dbReference type="Proteomes" id="UP000198823">
    <property type="component" value="Unassembled WGS sequence"/>
</dbReference>
<evidence type="ECO:0000313" key="4">
    <source>
        <dbReference type="EMBL" id="SDE17088.1"/>
    </source>
</evidence>
<dbReference type="SUPFAM" id="SSF52091">
    <property type="entry name" value="SpoIIaa-like"/>
    <property type="match status" value="1"/>
</dbReference>
<dbReference type="GO" id="GO:0043856">
    <property type="term" value="F:anti-sigma factor antagonist activity"/>
    <property type="evidence" value="ECO:0007669"/>
    <property type="project" value="InterPro"/>
</dbReference>
<gene>
    <name evidence="4" type="ORF">SAMN04488126_104127</name>
</gene>
<dbReference type="InterPro" id="IPR002645">
    <property type="entry name" value="STAS_dom"/>
</dbReference>
<comment type="similarity">
    <text evidence="1 2">Belongs to the anti-sigma-factor antagonist family.</text>
</comment>
<accession>A0A1G7AQC1</accession>
<protein>
    <recommendedName>
        <fullName evidence="2">Anti-sigma factor antagonist</fullName>
    </recommendedName>
</protein>
<name>A0A1G7AQC1_9BACL</name>
<proteinExistence type="inferred from homology"/>
<dbReference type="STRING" id="426756.SAMN04488126_104127"/>
<evidence type="ECO:0000313" key="5">
    <source>
        <dbReference type="Proteomes" id="UP000198823"/>
    </source>
</evidence>
<evidence type="ECO:0000259" key="3">
    <source>
        <dbReference type="PROSITE" id="PS50801"/>
    </source>
</evidence>
<dbReference type="Pfam" id="PF01740">
    <property type="entry name" value="STAS"/>
    <property type="match status" value="1"/>
</dbReference>